<dbReference type="WBParaSite" id="ES5_v2.g11023.t1">
    <property type="protein sequence ID" value="ES5_v2.g11023.t1"/>
    <property type="gene ID" value="ES5_v2.g11023"/>
</dbReference>
<dbReference type="Proteomes" id="UP000887579">
    <property type="component" value="Unplaced"/>
</dbReference>
<name>A0AC34F211_9BILA</name>
<accession>A0AC34F211</accession>
<evidence type="ECO:0000313" key="2">
    <source>
        <dbReference type="WBParaSite" id="ES5_v2.g11023.t1"/>
    </source>
</evidence>
<protein>
    <submittedName>
        <fullName evidence="2">DIRP domain-containing protein</fullName>
    </submittedName>
</protein>
<evidence type="ECO:0000313" key="1">
    <source>
        <dbReference type="Proteomes" id="UP000887579"/>
    </source>
</evidence>
<sequence>MESHTDESQDAVEEENLEVEDKGDTSSEMQENVNRLKNVLKLSKARRFAYCEFFYSPVDAQIFCSENEFLSLVKENLPNLRTKKLRKSEWRVIRRLIGKPRRLSVNFLKEERRTLEEKRAKIQNIYRGEVTQIDPDSVDLPSKLPRPLMVGTKVFAKLSGQKDGVYAGTIDATQDDGYRVVFEKENLFPTTVVTEDQVMSAVPQELLSLSYFLSTNKANLKSQLPPSNNVFLPSQALVERMQQQSVITGYTIDPQSNMSLPVYNTVPQKKTSVRDDKVGNFPVRMLVIIVKMCKLLEHKRSTIKLLRSLNDEAIKLSRYGTQFPKPFVTAFAEVVVDLESINKMLRVYAEALNEYRSNLLNQRSRPVVTDRPEVLRRTCHNHANQILKHCSSVIQVRDEKAKEVIAMLSSLLLQIRFLGQHAISSRSCAEEITILTDSLKELKDSLPSDCHAAFQDGVEVHLKQIFNTLLKVRPQNGM</sequence>
<reference evidence="2" key="1">
    <citation type="submission" date="2022-11" db="UniProtKB">
        <authorList>
            <consortium name="WormBaseParasite"/>
        </authorList>
    </citation>
    <scope>IDENTIFICATION</scope>
</reference>
<organism evidence="1 2">
    <name type="scientific">Panagrolaimus sp. ES5</name>
    <dbReference type="NCBI Taxonomy" id="591445"/>
    <lineage>
        <taxon>Eukaryota</taxon>
        <taxon>Metazoa</taxon>
        <taxon>Ecdysozoa</taxon>
        <taxon>Nematoda</taxon>
        <taxon>Chromadorea</taxon>
        <taxon>Rhabditida</taxon>
        <taxon>Tylenchina</taxon>
        <taxon>Panagrolaimomorpha</taxon>
        <taxon>Panagrolaimoidea</taxon>
        <taxon>Panagrolaimidae</taxon>
        <taxon>Panagrolaimus</taxon>
    </lineage>
</organism>
<proteinExistence type="predicted"/>